<dbReference type="GO" id="GO:0016787">
    <property type="term" value="F:hydrolase activity"/>
    <property type="evidence" value="ECO:0007669"/>
    <property type="project" value="UniProtKB-KW"/>
</dbReference>
<dbReference type="InterPro" id="IPR023214">
    <property type="entry name" value="HAD_sf"/>
</dbReference>
<dbReference type="SFLD" id="SFLDS00003">
    <property type="entry name" value="Haloacid_Dehalogenase"/>
    <property type="match status" value="1"/>
</dbReference>
<proteinExistence type="predicted"/>
<dbReference type="Pfam" id="PF13419">
    <property type="entry name" value="HAD_2"/>
    <property type="match status" value="1"/>
</dbReference>
<evidence type="ECO:0000313" key="2">
    <source>
        <dbReference type="Proteomes" id="UP000754750"/>
    </source>
</evidence>
<dbReference type="Gene3D" id="1.10.150.240">
    <property type="entry name" value="Putative phosphatase, domain 2"/>
    <property type="match status" value="1"/>
</dbReference>
<dbReference type="GO" id="GO:0005829">
    <property type="term" value="C:cytosol"/>
    <property type="evidence" value="ECO:0007669"/>
    <property type="project" value="TreeGrafter"/>
</dbReference>
<dbReference type="Gene3D" id="3.40.50.1000">
    <property type="entry name" value="HAD superfamily/HAD-like"/>
    <property type="match status" value="1"/>
</dbReference>
<dbReference type="RefSeq" id="WP_020072761.1">
    <property type="nucleotide sequence ID" value="NZ_JBKWRC010000002.1"/>
</dbReference>
<name>A0A928KXM8_9FIRM</name>
<dbReference type="InterPro" id="IPR036412">
    <property type="entry name" value="HAD-like_sf"/>
</dbReference>
<organism evidence="1 2">
    <name type="scientific">Faecalispora sporosphaeroides</name>
    <dbReference type="NCBI Taxonomy" id="1549"/>
    <lineage>
        <taxon>Bacteria</taxon>
        <taxon>Bacillati</taxon>
        <taxon>Bacillota</taxon>
        <taxon>Clostridia</taxon>
        <taxon>Eubacteriales</taxon>
        <taxon>Oscillospiraceae</taxon>
        <taxon>Faecalispora</taxon>
    </lineage>
</organism>
<dbReference type="PANTHER" id="PTHR43434:SF20">
    <property type="entry name" value="5'-NUCLEOTIDASE"/>
    <property type="match status" value="1"/>
</dbReference>
<accession>A0A928KXM8</accession>
<dbReference type="EMBL" id="SVNY01000003">
    <property type="protein sequence ID" value="MBE6833292.1"/>
    <property type="molecule type" value="Genomic_DNA"/>
</dbReference>
<protein>
    <submittedName>
        <fullName evidence="1">HAD family hydrolase</fullName>
    </submittedName>
</protein>
<dbReference type="GO" id="GO:0004713">
    <property type="term" value="F:protein tyrosine kinase activity"/>
    <property type="evidence" value="ECO:0007669"/>
    <property type="project" value="TreeGrafter"/>
</dbReference>
<dbReference type="PANTHER" id="PTHR43434">
    <property type="entry name" value="PHOSPHOGLYCOLATE PHOSPHATASE"/>
    <property type="match status" value="1"/>
</dbReference>
<dbReference type="InterPro" id="IPR023198">
    <property type="entry name" value="PGP-like_dom2"/>
</dbReference>
<dbReference type="SUPFAM" id="SSF56784">
    <property type="entry name" value="HAD-like"/>
    <property type="match status" value="1"/>
</dbReference>
<reference evidence="1" key="1">
    <citation type="submission" date="2019-04" db="EMBL/GenBank/DDBJ databases">
        <title>Evolution of Biomass-Degrading Anaerobic Consortia Revealed by Metagenomics.</title>
        <authorList>
            <person name="Peng X."/>
        </authorList>
    </citation>
    <scope>NUCLEOTIDE SEQUENCE</scope>
    <source>
        <strain evidence="1">SIG551</strain>
    </source>
</reference>
<evidence type="ECO:0000313" key="1">
    <source>
        <dbReference type="EMBL" id="MBE6833292.1"/>
    </source>
</evidence>
<comment type="caution">
    <text evidence="1">The sequence shown here is derived from an EMBL/GenBank/DDBJ whole genome shotgun (WGS) entry which is preliminary data.</text>
</comment>
<dbReference type="InterPro" id="IPR050155">
    <property type="entry name" value="HAD-like_hydrolase_sf"/>
</dbReference>
<dbReference type="InterPro" id="IPR041492">
    <property type="entry name" value="HAD_2"/>
</dbReference>
<gene>
    <name evidence="1" type="ORF">E7512_06870</name>
</gene>
<dbReference type="AlphaFoldDB" id="A0A928KXM8"/>
<sequence length="220" mass="24097">MKPVYPIVLFDLDGTLTESGPGILSCVKETMRRLGVPEPPPEILRTFIGPPLFQSFSQTCGLPDDVSDRAVNLYRDLYETEGLYKNSLYPHTLELLSTLRKAGAKLCIATSKPLPQANRVTAIFGLTPLVDFLAGPPDSDERASSKAELITSCLKRFSAGPQDAVMIGDTRFDAEGARLAGTDFIGMLHGYGTREEMREQFPGARFAVDFTALEHLLLTN</sequence>
<dbReference type="SFLD" id="SFLDG01129">
    <property type="entry name" value="C1.5:_HAD__Beta-PGM__Phosphata"/>
    <property type="match status" value="1"/>
</dbReference>
<keyword evidence="1" id="KW-0378">Hydrolase</keyword>
<dbReference type="Proteomes" id="UP000754750">
    <property type="component" value="Unassembled WGS sequence"/>
</dbReference>